<evidence type="ECO:0000256" key="1">
    <source>
        <dbReference type="SAM" id="SignalP"/>
    </source>
</evidence>
<proteinExistence type="predicted"/>
<gene>
    <name evidence="2" type="ORF">GCM10008927_26460</name>
</gene>
<feature type="chain" id="PRO_5047008580" evidence="1">
    <location>
        <begin position="25"/>
        <end position="233"/>
    </location>
</feature>
<sequence>MAHVMKKSLLGLLALLVGSFSISAKDFTQSKGKLSNQAFYKSIACKATPGQSCQTPLRRWPKQMRNGISVGLVGVQSVNKNGAYVKATERAIKNAVQQVNATGAGVRLRLYSGSAAQNANIQVHLVKPRGSNRIIKNTGYRLLDGQKVNNAISASAVVGKYILSSGIAVSVDRVKQSKLNSIVLEEVVQSLGLTWDIHNPYYDKRSIFAQVGTDSITKLSGQDAQVLRMHYPK</sequence>
<keyword evidence="1" id="KW-0732">Signal</keyword>
<reference evidence="3" key="1">
    <citation type="journal article" date="2019" name="Int. J. Syst. Evol. Microbiol.">
        <title>The Global Catalogue of Microorganisms (GCM) 10K type strain sequencing project: providing services to taxonomists for standard genome sequencing and annotation.</title>
        <authorList>
            <consortium name="The Broad Institute Genomics Platform"/>
            <consortium name="The Broad Institute Genome Sequencing Center for Infectious Disease"/>
            <person name="Wu L."/>
            <person name="Ma J."/>
        </authorList>
    </citation>
    <scope>NUCLEOTIDE SEQUENCE [LARGE SCALE GENOMIC DNA]</scope>
    <source>
        <strain evidence="3">KCTC 32465</strain>
    </source>
</reference>
<dbReference type="InterPro" id="IPR021323">
    <property type="entry name" value="DUF2927"/>
</dbReference>
<dbReference type="EMBL" id="BMZF01000009">
    <property type="protein sequence ID" value="GHA59607.1"/>
    <property type="molecule type" value="Genomic_DNA"/>
</dbReference>
<name>A0ABQ3DAQ5_9RHOB</name>
<feature type="signal peptide" evidence="1">
    <location>
        <begin position="1"/>
        <end position="24"/>
    </location>
</feature>
<evidence type="ECO:0000313" key="2">
    <source>
        <dbReference type="EMBL" id="GHA59607.1"/>
    </source>
</evidence>
<dbReference type="Proteomes" id="UP000634455">
    <property type="component" value="Unassembled WGS sequence"/>
</dbReference>
<protein>
    <submittedName>
        <fullName evidence="2">Uncharacterized protein</fullName>
    </submittedName>
</protein>
<keyword evidence="3" id="KW-1185">Reference proteome</keyword>
<evidence type="ECO:0000313" key="3">
    <source>
        <dbReference type="Proteomes" id="UP000634455"/>
    </source>
</evidence>
<dbReference type="Pfam" id="PF11150">
    <property type="entry name" value="DUF2927"/>
    <property type="match status" value="1"/>
</dbReference>
<comment type="caution">
    <text evidence="2">The sequence shown here is derived from an EMBL/GenBank/DDBJ whole genome shotgun (WGS) entry which is preliminary data.</text>
</comment>
<organism evidence="2 3">
    <name type="scientific">Paramylibacter ulvae</name>
    <dbReference type="NCBI Taxonomy" id="1651968"/>
    <lineage>
        <taxon>Bacteria</taxon>
        <taxon>Pseudomonadati</taxon>
        <taxon>Pseudomonadota</taxon>
        <taxon>Alphaproteobacteria</taxon>
        <taxon>Rhodobacterales</taxon>
        <taxon>Paracoccaceae</taxon>
        <taxon>Paramylibacter</taxon>
    </lineage>
</organism>
<accession>A0ABQ3DAQ5</accession>